<organism evidence="1 2">
    <name type="scientific">Nostoc commune NIES-4072</name>
    <dbReference type="NCBI Taxonomy" id="2005467"/>
    <lineage>
        <taxon>Bacteria</taxon>
        <taxon>Bacillati</taxon>
        <taxon>Cyanobacteriota</taxon>
        <taxon>Cyanophyceae</taxon>
        <taxon>Nostocales</taxon>
        <taxon>Nostocaceae</taxon>
        <taxon>Nostoc</taxon>
    </lineage>
</organism>
<proteinExistence type="predicted"/>
<dbReference type="RefSeq" id="WP_109011028.1">
    <property type="nucleotide sequence ID" value="NZ_BDUD01000001.1"/>
</dbReference>
<evidence type="ECO:0000313" key="2">
    <source>
        <dbReference type="Proteomes" id="UP000245124"/>
    </source>
</evidence>
<dbReference type="AlphaFoldDB" id="A0A2R5FXV8"/>
<keyword evidence="2" id="KW-1185">Reference proteome</keyword>
<dbReference type="Proteomes" id="UP000245124">
    <property type="component" value="Unassembled WGS sequence"/>
</dbReference>
<dbReference type="EMBL" id="BDUD01000001">
    <property type="protein sequence ID" value="GBG21053.1"/>
    <property type="molecule type" value="Genomic_DNA"/>
</dbReference>
<protein>
    <submittedName>
        <fullName evidence="1">Uncharacterized protein</fullName>
    </submittedName>
</protein>
<comment type="caution">
    <text evidence="1">The sequence shown here is derived from an EMBL/GenBank/DDBJ whole genome shotgun (WGS) entry which is preliminary data.</text>
</comment>
<accession>A0A2R5FXV8</accession>
<sequence length="113" mass="12464">MVKPLPKVPHIITIDNDKFTALLPDIYDDIKTVVGIAKAPDPDNTVYKGKLTISKAIEEGHLIRINCRLKDNKVRTVLCIASKFTSAMGGLLPKKVAGQDVKTTNIPRRMRLG</sequence>
<evidence type="ECO:0000313" key="1">
    <source>
        <dbReference type="EMBL" id="GBG21053.1"/>
    </source>
</evidence>
<gene>
    <name evidence="1" type="ORF">NIES4072_47350</name>
</gene>
<reference evidence="1 2" key="1">
    <citation type="submission" date="2017-06" db="EMBL/GenBank/DDBJ databases">
        <title>Genome sequencing of cyanobaciteial culture collection at National Institute for Environmental Studies (NIES).</title>
        <authorList>
            <person name="Hirose Y."/>
            <person name="Shimura Y."/>
            <person name="Fujisawa T."/>
            <person name="Nakamura Y."/>
            <person name="Kawachi M."/>
        </authorList>
    </citation>
    <scope>NUCLEOTIDE SEQUENCE [LARGE SCALE GENOMIC DNA]</scope>
    <source>
        <strain evidence="1 2">NIES-4072</strain>
    </source>
</reference>
<dbReference type="OrthoDB" id="487385at2"/>
<name>A0A2R5FXV8_NOSCO</name>